<evidence type="ECO:0000259" key="13">
    <source>
        <dbReference type="PROSITE" id="PS50026"/>
    </source>
</evidence>
<dbReference type="RefSeq" id="XP_017289946.1">
    <property type="nucleotide sequence ID" value="XM_017434457.3"/>
</dbReference>
<dbReference type="PROSITE" id="PS00010">
    <property type="entry name" value="ASX_HYDROXYL"/>
    <property type="match status" value="2"/>
</dbReference>
<evidence type="ECO:0000256" key="3">
    <source>
        <dbReference type="ARBA" id="ARBA00022692"/>
    </source>
</evidence>
<dbReference type="Pfam" id="PF00053">
    <property type="entry name" value="EGF_laminin"/>
    <property type="match status" value="1"/>
</dbReference>
<evidence type="ECO:0000256" key="12">
    <source>
        <dbReference type="SAM" id="SignalP"/>
    </source>
</evidence>
<keyword evidence="15" id="KW-1185">Reference proteome</keyword>
<evidence type="ECO:0000256" key="5">
    <source>
        <dbReference type="ARBA" id="ARBA00022737"/>
    </source>
</evidence>
<evidence type="ECO:0000256" key="6">
    <source>
        <dbReference type="ARBA" id="ARBA00022989"/>
    </source>
</evidence>
<dbReference type="GO" id="GO:0045197">
    <property type="term" value="P:establishment or maintenance of epithelial cell apical/basal polarity"/>
    <property type="evidence" value="ECO:0007669"/>
    <property type="project" value="TreeGrafter"/>
</dbReference>
<dbReference type="FunFam" id="2.10.25.10:FF:000143">
    <property type="entry name" value="Protein crumbs 1"/>
    <property type="match status" value="1"/>
</dbReference>
<comment type="caution">
    <text evidence="10">Lacks conserved residue(s) required for the propagation of feature annotation.</text>
</comment>
<keyword evidence="7 11" id="KW-0472">Membrane</keyword>
<feature type="domain" description="EGF-like" evidence="13">
    <location>
        <begin position="173"/>
        <end position="209"/>
    </location>
</feature>
<protein>
    <submittedName>
        <fullName evidence="14">Delta like non-canonical Notch ligand 2</fullName>
    </submittedName>
</protein>
<proteinExistence type="predicted"/>
<dbReference type="OMA" id="SVPEPTW"/>
<dbReference type="SUPFAM" id="SSF57196">
    <property type="entry name" value="EGF/Laminin"/>
    <property type="match status" value="4"/>
</dbReference>
<dbReference type="GO" id="GO:0005886">
    <property type="term" value="C:plasma membrane"/>
    <property type="evidence" value="ECO:0007669"/>
    <property type="project" value="TreeGrafter"/>
</dbReference>
<dbReference type="PANTHER" id="PTHR24049:SF38">
    <property type="entry name" value="DELTA-LIKE PROTEIN"/>
    <property type="match status" value="1"/>
</dbReference>
<dbReference type="Pfam" id="PF21700">
    <property type="entry name" value="EGF_DL_JAG"/>
    <property type="match status" value="1"/>
</dbReference>
<evidence type="ECO:0000313" key="15">
    <source>
        <dbReference type="Proteomes" id="UP000264800"/>
    </source>
</evidence>
<keyword evidence="3 11" id="KW-0812">Transmembrane</keyword>
<dbReference type="InterPro" id="IPR000742">
    <property type="entry name" value="EGF"/>
</dbReference>
<dbReference type="GO" id="GO:0032991">
    <property type="term" value="C:protein-containing complex"/>
    <property type="evidence" value="ECO:0007669"/>
    <property type="project" value="TreeGrafter"/>
</dbReference>
<dbReference type="AlphaFoldDB" id="A0A3Q2Z9L2"/>
<evidence type="ECO:0000256" key="10">
    <source>
        <dbReference type="PROSITE-ProRule" id="PRU00076"/>
    </source>
</evidence>
<feature type="domain" description="EGF-like" evidence="13">
    <location>
        <begin position="90"/>
        <end position="128"/>
    </location>
</feature>
<dbReference type="Gene3D" id="2.10.25.10">
    <property type="entry name" value="Laminin"/>
    <property type="match status" value="5"/>
</dbReference>
<name>A0A3Q2Z9L2_KRYMA</name>
<dbReference type="GeneTree" id="ENSGT00940000160761"/>
<keyword evidence="2 10" id="KW-0245">EGF-like domain</keyword>
<dbReference type="GeneID" id="108246755"/>
<evidence type="ECO:0000256" key="8">
    <source>
        <dbReference type="ARBA" id="ARBA00023157"/>
    </source>
</evidence>
<dbReference type="InterPro" id="IPR000152">
    <property type="entry name" value="EGF-type_Asp/Asn_hydroxyl_site"/>
</dbReference>
<dbReference type="CDD" id="cd00054">
    <property type="entry name" value="EGF_CA"/>
    <property type="match status" value="4"/>
</dbReference>
<dbReference type="GO" id="GO:0005509">
    <property type="term" value="F:calcium ion binding"/>
    <property type="evidence" value="ECO:0007669"/>
    <property type="project" value="InterPro"/>
</dbReference>
<dbReference type="PROSITE" id="PS01186">
    <property type="entry name" value="EGF_2"/>
    <property type="match status" value="4"/>
</dbReference>
<keyword evidence="6 11" id="KW-1133">Transmembrane helix</keyword>
<dbReference type="Proteomes" id="UP000264800">
    <property type="component" value="Unplaced"/>
</dbReference>
<dbReference type="FunFam" id="2.10.25.10:FF:000018">
    <property type="entry name" value="Delta-like 1"/>
    <property type="match status" value="1"/>
</dbReference>
<dbReference type="PANTHER" id="PTHR24049">
    <property type="entry name" value="CRUMBS FAMILY MEMBER"/>
    <property type="match status" value="1"/>
</dbReference>
<dbReference type="Pfam" id="PF00008">
    <property type="entry name" value="EGF"/>
    <property type="match status" value="3"/>
</dbReference>
<sequence>MLVVRAAVTLLLVSCFSLIPRHCANGGSVCSCNITNSRCDEFGVCRCDPGWDGELCDRCVPMPGCVHGSCLQPWQCTCEPGWGGRFCDKDLSVCSQGQPCQNNATCVMEDSGDFTCLCPEGFHGPTCQKRTGPCYWRRSPCKNGGLCEDTDGFAAELTCLCLAGFTGQRCETNIDDCLMMPCATGATCVDGINRFSCLCPTGITGRFCTVSLDDCSSQPCLNGGRCLDRARGFHCICQRGFTGTTCETPQNRSNTISNTSSNASSNASQHGWVALGWNGGLHDDRPLKVTISELSTASLSNLQLIIVLVLVGVTLGVVVLTTALVMQGRCRDCGHAPCWSSLSQGSERSSRQVQHDEPECQINFLNAAEPQKKKLNVEVIQT</sequence>
<feature type="signal peptide" evidence="12">
    <location>
        <begin position="1"/>
        <end position="26"/>
    </location>
</feature>
<feature type="chain" id="PRO_5018560229" evidence="12">
    <location>
        <begin position="27"/>
        <end position="382"/>
    </location>
</feature>
<dbReference type="GO" id="GO:0007157">
    <property type="term" value="P:heterophilic cell-cell adhesion via plasma membrane cell adhesion molecules"/>
    <property type="evidence" value="ECO:0007669"/>
    <property type="project" value="TreeGrafter"/>
</dbReference>
<accession>A0A3Q2Z9L2</accession>
<organism evidence="14 15">
    <name type="scientific">Kryptolebias marmoratus</name>
    <name type="common">Mangrove killifish</name>
    <name type="synonym">Rivulus marmoratus</name>
    <dbReference type="NCBI Taxonomy" id="37003"/>
    <lineage>
        <taxon>Eukaryota</taxon>
        <taxon>Metazoa</taxon>
        <taxon>Chordata</taxon>
        <taxon>Craniata</taxon>
        <taxon>Vertebrata</taxon>
        <taxon>Euteleostomi</taxon>
        <taxon>Actinopterygii</taxon>
        <taxon>Neopterygii</taxon>
        <taxon>Teleostei</taxon>
        <taxon>Neoteleostei</taxon>
        <taxon>Acanthomorphata</taxon>
        <taxon>Ovalentaria</taxon>
        <taxon>Atherinomorphae</taxon>
        <taxon>Cyprinodontiformes</taxon>
        <taxon>Rivulidae</taxon>
        <taxon>Kryptolebias</taxon>
    </lineage>
</organism>
<reference evidence="14" key="1">
    <citation type="submission" date="2025-08" db="UniProtKB">
        <authorList>
            <consortium name="Ensembl"/>
        </authorList>
    </citation>
    <scope>IDENTIFICATION</scope>
</reference>
<dbReference type="CTD" id="65989"/>
<keyword evidence="9" id="KW-0325">Glycoprotein</keyword>
<evidence type="ECO:0000256" key="2">
    <source>
        <dbReference type="ARBA" id="ARBA00022536"/>
    </source>
</evidence>
<evidence type="ECO:0000256" key="4">
    <source>
        <dbReference type="ARBA" id="ARBA00022729"/>
    </source>
</evidence>
<feature type="disulfide bond" evidence="10">
    <location>
        <begin position="237"/>
        <end position="246"/>
    </location>
</feature>
<dbReference type="RefSeq" id="XP_024865910.1">
    <property type="nucleotide sequence ID" value="XM_025010142.2"/>
</dbReference>
<dbReference type="SMART" id="SM00179">
    <property type="entry name" value="EGF_CA"/>
    <property type="match status" value="4"/>
</dbReference>
<dbReference type="InterPro" id="IPR051022">
    <property type="entry name" value="Notch_Cell-Fate_Det"/>
</dbReference>
<feature type="domain" description="EGF-like" evidence="13">
    <location>
        <begin position="130"/>
        <end position="171"/>
    </location>
</feature>
<feature type="disulfide bond" evidence="10">
    <location>
        <begin position="199"/>
        <end position="208"/>
    </location>
</feature>
<dbReference type="Ensembl" id="ENSKMAT00000000265.1">
    <property type="protein sequence ID" value="ENSKMAP00000000241.1"/>
    <property type="gene ID" value="ENSKMAG00000000236.1"/>
</dbReference>
<evidence type="ECO:0000256" key="7">
    <source>
        <dbReference type="ARBA" id="ARBA00023136"/>
    </source>
</evidence>
<dbReference type="PROSITE" id="PS51257">
    <property type="entry name" value="PROKAR_LIPOPROTEIN"/>
    <property type="match status" value="1"/>
</dbReference>
<dbReference type="PRINTS" id="PR00010">
    <property type="entry name" value="EGFBLOOD"/>
</dbReference>
<feature type="disulfide bond" evidence="10">
    <location>
        <begin position="161"/>
        <end position="170"/>
    </location>
</feature>
<dbReference type="InterPro" id="IPR002049">
    <property type="entry name" value="LE_dom"/>
</dbReference>
<evidence type="ECO:0000313" key="14">
    <source>
        <dbReference type="Ensembl" id="ENSKMAP00000000241.1"/>
    </source>
</evidence>
<feature type="domain" description="EGF-like" evidence="13">
    <location>
        <begin position="211"/>
        <end position="247"/>
    </location>
</feature>
<dbReference type="SMART" id="SM00181">
    <property type="entry name" value="EGF"/>
    <property type="match status" value="6"/>
</dbReference>
<comment type="subcellular location">
    <subcellularLocation>
        <location evidence="1">Membrane</location>
        <topology evidence="1">Single-pass type I membrane protein</topology>
    </subcellularLocation>
</comment>
<evidence type="ECO:0000256" key="1">
    <source>
        <dbReference type="ARBA" id="ARBA00004479"/>
    </source>
</evidence>
<keyword evidence="5" id="KW-0677">Repeat</keyword>
<evidence type="ECO:0000256" key="11">
    <source>
        <dbReference type="SAM" id="Phobius"/>
    </source>
</evidence>
<dbReference type="PROSITE" id="PS00022">
    <property type="entry name" value="EGF_1"/>
    <property type="match status" value="5"/>
</dbReference>
<keyword evidence="4 12" id="KW-0732">Signal</keyword>
<dbReference type="FunFam" id="2.10.25.10:FF:000123">
    <property type="entry name" value="Crumbs homolog 1 (Drosophila)"/>
    <property type="match status" value="1"/>
</dbReference>
<keyword evidence="8 10" id="KW-1015">Disulfide bond</keyword>
<dbReference type="PROSITE" id="PS50026">
    <property type="entry name" value="EGF_3"/>
    <property type="match status" value="4"/>
</dbReference>
<dbReference type="KEGG" id="kmr:108246755"/>
<dbReference type="OrthoDB" id="430340at2759"/>
<feature type="disulfide bond" evidence="10">
    <location>
        <begin position="118"/>
        <end position="127"/>
    </location>
</feature>
<dbReference type="FunFam" id="2.10.25.10:FF:000118">
    <property type="entry name" value="protein delta homolog 2"/>
    <property type="match status" value="2"/>
</dbReference>
<feature type="transmembrane region" description="Helical" evidence="11">
    <location>
        <begin position="302"/>
        <end position="325"/>
    </location>
</feature>
<dbReference type="InterPro" id="IPR001881">
    <property type="entry name" value="EGF-like_Ca-bd_dom"/>
</dbReference>
<reference evidence="14" key="2">
    <citation type="submission" date="2025-09" db="UniProtKB">
        <authorList>
            <consortium name="Ensembl"/>
        </authorList>
    </citation>
    <scope>IDENTIFICATION</scope>
</reference>
<evidence type="ECO:0000256" key="9">
    <source>
        <dbReference type="ARBA" id="ARBA00023180"/>
    </source>
</evidence>